<evidence type="ECO:0000313" key="3">
    <source>
        <dbReference type="Proteomes" id="UP000679722"/>
    </source>
</evidence>
<dbReference type="EMBL" id="JAGSSV010000001">
    <property type="protein sequence ID" value="MBR7887413.1"/>
    <property type="molecule type" value="Genomic_DNA"/>
</dbReference>
<organism evidence="2 3">
    <name type="scientific">Marinomonas vulgaris</name>
    <dbReference type="NCBI Taxonomy" id="2823372"/>
    <lineage>
        <taxon>Bacteria</taxon>
        <taxon>Pseudomonadati</taxon>
        <taxon>Pseudomonadota</taxon>
        <taxon>Gammaproteobacteria</taxon>
        <taxon>Oceanospirillales</taxon>
        <taxon>Oceanospirillaceae</taxon>
        <taxon>Marinomonas</taxon>
    </lineage>
</organism>
<feature type="domain" description="Thioredoxin-like fold" evidence="1">
    <location>
        <begin position="4"/>
        <end position="76"/>
    </location>
</feature>
<accession>A0ABS5H6R4</accession>
<sequence length="78" mass="8259">MKIIKVLGSGCTKCKKAAELIEKVAAEQGVAVTVSKETDPQTIMSYGVMSTPAVVIDEVLVHTGSVPQEASVKEWLAK</sequence>
<comment type="caution">
    <text evidence="2">The sequence shown here is derived from an EMBL/GenBank/DDBJ whole genome shotgun (WGS) entry which is preliminary data.</text>
</comment>
<dbReference type="Gene3D" id="3.40.30.10">
    <property type="entry name" value="Glutaredoxin"/>
    <property type="match status" value="1"/>
</dbReference>
<keyword evidence="3" id="KW-1185">Reference proteome</keyword>
<evidence type="ECO:0000313" key="2">
    <source>
        <dbReference type="EMBL" id="MBR7887413.1"/>
    </source>
</evidence>
<dbReference type="PANTHER" id="PTHR36450:SF1">
    <property type="entry name" value="THIOREDOXIN"/>
    <property type="match status" value="1"/>
</dbReference>
<dbReference type="SUPFAM" id="SSF52833">
    <property type="entry name" value="Thioredoxin-like"/>
    <property type="match status" value="1"/>
</dbReference>
<name>A0ABS5H6R4_9GAMM</name>
<gene>
    <name evidence="2" type="ORF">J9B83_00555</name>
</gene>
<dbReference type="PIRSF" id="PIRSF037031">
    <property type="entry name" value="Redox_disulphide_2"/>
    <property type="match status" value="1"/>
</dbReference>
<dbReference type="Pfam" id="PF13192">
    <property type="entry name" value="Thioredoxin_3"/>
    <property type="match status" value="1"/>
</dbReference>
<dbReference type="InterPro" id="IPR036249">
    <property type="entry name" value="Thioredoxin-like_sf"/>
</dbReference>
<evidence type="ECO:0000259" key="1">
    <source>
        <dbReference type="Pfam" id="PF13192"/>
    </source>
</evidence>
<proteinExistence type="predicted"/>
<dbReference type="RefSeq" id="WP_211534723.1">
    <property type="nucleotide sequence ID" value="NZ_JAGSSV010000001.1"/>
</dbReference>
<dbReference type="Proteomes" id="UP000679722">
    <property type="component" value="Unassembled WGS sequence"/>
</dbReference>
<reference evidence="3" key="1">
    <citation type="submission" date="2023-07" db="EMBL/GenBank/DDBJ databases">
        <title>Marinomonas vulgaris A79, complete genome.</title>
        <authorList>
            <person name="Ying J.-J."/>
        </authorList>
    </citation>
    <scope>NUCLEOTIDE SEQUENCE [LARGE SCALE GENOMIC DNA]</scope>
    <source>
        <strain evidence="3">A79</strain>
    </source>
</reference>
<dbReference type="InterPro" id="IPR005243">
    <property type="entry name" value="THIRX-like_proc"/>
</dbReference>
<dbReference type="PANTHER" id="PTHR36450">
    <property type="entry name" value="THIOREDOXIN"/>
    <property type="match status" value="1"/>
</dbReference>
<dbReference type="InterPro" id="IPR012336">
    <property type="entry name" value="Thioredoxin-like_fold"/>
</dbReference>
<dbReference type="NCBIfam" id="TIGR00412">
    <property type="entry name" value="redox_disulf_2"/>
    <property type="match status" value="1"/>
</dbReference>
<protein>
    <submittedName>
        <fullName evidence="2">Thioredoxin family protein</fullName>
    </submittedName>
</protein>